<gene>
    <name evidence="4" type="primary">LOC102654122</name>
</gene>
<dbReference type="Proteomes" id="UP000005203">
    <property type="component" value="Linkage group LG6"/>
</dbReference>
<proteinExistence type="predicted"/>
<dbReference type="OrthoDB" id="10270277at2759"/>
<sequence>MSHSGYNGTCCPPWKSTTPPNEWLSRSFSRETKGMYDVRLGHDRRKAGNKSITTERRRNYPLTWKKGGKCARSPNSWVYPISCASSCRPLRMQKSTSSRGENRGSSVYRSKVDE</sequence>
<feature type="region of interest" description="Disordered" evidence="1">
    <location>
        <begin position="89"/>
        <end position="114"/>
    </location>
</feature>
<evidence type="ECO:0000256" key="1">
    <source>
        <dbReference type="SAM" id="MobiDB-lite"/>
    </source>
</evidence>
<accession>A0A8B6Z1C3</accession>
<dbReference type="KEGG" id="ame:102654122"/>
<evidence type="ECO:0000313" key="2">
    <source>
        <dbReference type="EnsemblMetazoa" id="XP_006565476"/>
    </source>
</evidence>
<feature type="compositionally biased region" description="Polar residues" evidence="1">
    <location>
        <begin position="15"/>
        <end position="27"/>
    </location>
</feature>
<organism evidence="2">
    <name type="scientific">Apis mellifera</name>
    <name type="common">Honeybee</name>
    <dbReference type="NCBI Taxonomy" id="7460"/>
    <lineage>
        <taxon>Eukaryota</taxon>
        <taxon>Metazoa</taxon>
        <taxon>Ecdysozoa</taxon>
        <taxon>Arthropoda</taxon>
        <taxon>Hexapoda</taxon>
        <taxon>Insecta</taxon>
        <taxon>Pterygota</taxon>
        <taxon>Neoptera</taxon>
        <taxon>Endopterygota</taxon>
        <taxon>Hymenoptera</taxon>
        <taxon>Apocrita</taxon>
        <taxon>Aculeata</taxon>
        <taxon>Apoidea</taxon>
        <taxon>Anthophila</taxon>
        <taxon>Apidae</taxon>
        <taxon>Apis</taxon>
    </lineage>
</organism>
<keyword evidence="3" id="KW-1185">Reference proteome</keyword>
<accession>A0A7M7LRV8</accession>
<evidence type="ECO:0000313" key="3">
    <source>
        <dbReference type="Proteomes" id="UP000005203"/>
    </source>
</evidence>
<dbReference type="EnsemblMetazoa" id="XM_006565413">
    <property type="protein sequence ID" value="XP_006565476"/>
    <property type="gene ID" value="LOC102654122"/>
</dbReference>
<reference evidence="2" key="1">
    <citation type="submission" date="2021-01" db="UniProtKB">
        <authorList>
            <consortium name="EnsemblMetazoa"/>
        </authorList>
    </citation>
    <scope>IDENTIFICATION</scope>
    <source>
        <strain evidence="2">DH4</strain>
    </source>
</reference>
<name>A0A7M7LRV8_APIME</name>
<protein>
    <submittedName>
        <fullName evidence="4">Uncharacterized protein LOC102654122</fullName>
    </submittedName>
</protein>
<dbReference type="RefSeq" id="XP_006565476.1">
    <property type="nucleotide sequence ID" value="XM_006565413.3"/>
</dbReference>
<dbReference type="AlphaFoldDB" id="A0A7M7LRV8"/>
<reference evidence="4" key="2">
    <citation type="submission" date="2025-04" db="UniProtKB">
        <authorList>
            <consortium name="RefSeq"/>
        </authorList>
    </citation>
    <scope>IDENTIFICATION</scope>
    <source>
        <strain evidence="4">DH4</strain>
        <tissue evidence="4">Whole body</tissue>
    </source>
</reference>
<evidence type="ECO:0000313" key="4">
    <source>
        <dbReference type="RefSeq" id="XP_006565476.1"/>
    </source>
</evidence>
<feature type="region of interest" description="Disordered" evidence="1">
    <location>
        <begin position="35"/>
        <end position="54"/>
    </location>
</feature>
<dbReference type="GeneID" id="102654122"/>
<feature type="compositionally biased region" description="Polar residues" evidence="1">
    <location>
        <begin position="93"/>
        <end position="108"/>
    </location>
</feature>
<feature type="region of interest" description="Disordered" evidence="1">
    <location>
        <begin position="1"/>
        <end position="27"/>
    </location>
</feature>